<proteinExistence type="predicted"/>
<dbReference type="RefSeq" id="WP_245746840.1">
    <property type="nucleotide sequence ID" value="NZ_FMYQ01000010.1"/>
</dbReference>
<keyword evidence="2" id="KW-1185">Reference proteome</keyword>
<evidence type="ECO:0000313" key="1">
    <source>
        <dbReference type="EMBL" id="SDC79832.1"/>
    </source>
</evidence>
<dbReference type="Proteomes" id="UP000198908">
    <property type="component" value="Unassembled WGS sequence"/>
</dbReference>
<name>A0A1G6PHW6_9BURK</name>
<dbReference type="EMBL" id="FMYQ01000010">
    <property type="protein sequence ID" value="SDC79832.1"/>
    <property type="molecule type" value="Genomic_DNA"/>
</dbReference>
<protein>
    <submittedName>
        <fullName evidence="1">Uncharacterized protein</fullName>
    </submittedName>
</protein>
<gene>
    <name evidence="1" type="ORF">SAMN05421548_110157</name>
</gene>
<sequence length="63" mass="6805">MQIAPDLADVSGCCRVVWIGDFKPDERTSVIEPLMDAGCGALARNLPGGERAPGMRAYRGLWN</sequence>
<dbReference type="AlphaFoldDB" id="A0A1G6PHW6"/>
<evidence type="ECO:0000313" key="2">
    <source>
        <dbReference type="Proteomes" id="UP000198908"/>
    </source>
</evidence>
<organism evidence="1 2">
    <name type="scientific">Paraburkholderia lycopersici</name>
    <dbReference type="NCBI Taxonomy" id="416944"/>
    <lineage>
        <taxon>Bacteria</taxon>
        <taxon>Pseudomonadati</taxon>
        <taxon>Pseudomonadota</taxon>
        <taxon>Betaproteobacteria</taxon>
        <taxon>Burkholderiales</taxon>
        <taxon>Burkholderiaceae</taxon>
        <taxon>Paraburkholderia</taxon>
    </lineage>
</organism>
<accession>A0A1G6PHW6</accession>
<reference evidence="2" key="1">
    <citation type="submission" date="2016-09" db="EMBL/GenBank/DDBJ databases">
        <authorList>
            <person name="Varghese N."/>
            <person name="Submissions S."/>
        </authorList>
    </citation>
    <scope>NUCLEOTIDE SEQUENCE [LARGE SCALE GENOMIC DNA]</scope>
    <source>
        <strain evidence="2">TNe-862</strain>
    </source>
</reference>